<proteinExistence type="predicted"/>
<reference evidence="1 2" key="1">
    <citation type="journal article" date="2015" name="BMC Genomics">
        <title>Insights from the genome of Ophiocordyceps polyrhachis-furcata to pathogenicity and host specificity in insect fungi.</title>
        <authorList>
            <person name="Wichadakul D."/>
            <person name="Kobmoo N."/>
            <person name="Ingsriswang S."/>
            <person name="Tangphatsornruang S."/>
            <person name="Chantasingh D."/>
            <person name="Luangsa-ard J.J."/>
            <person name="Eurwilaichitr L."/>
        </authorList>
    </citation>
    <scope>NUCLEOTIDE SEQUENCE [LARGE SCALE GENOMIC DNA]</scope>
    <source>
        <strain evidence="1 2">BCC 54312</strain>
    </source>
</reference>
<accession>A0A367LN18</accession>
<evidence type="ECO:0000313" key="2">
    <source>
        <dbReference type="Proteomes" id="UP000253664"/>
    </source>
</evidence>
<protein>
    <submittedName>
        <fullName evidence="1">Uncharacterized protein</fullName>
    </submittedName>
</protein>
<organism evidence="1 2">
    <name type="scientific">Ophiocordyceps polyrhachis-furcata BCC 54312</name>
    <dbReference type="NCBI Taxonomy" id="1330021"/>
    <lineage>
        <taxon>Eukaryota</taxon>
        <taxon>Fungi</taxon>
        <taxon>Dikarya</taxon>
        <taxon>Ascomycota</taxon>
        <taxon>Pezizomycotina</taxon>
        <taxon>Sordariomycetes</taxon>
        <taxon>Hypocreomycetidae</taxon>
        <taxon>Hypocreales</taxon>
        <taxon>Ophiocordycipitaceae</taxon>
        <taxon>Ophiocordyceps</taxon>
    </lineage>
</organism>
<sequence length="66" mass="7744">MMKTKKKNKKSTYVYAMNMTKDNARQTNGPRSCLTAGKRNAHRHVLNLHVFRLRPPLNLLRDHFPP</sequence>
<keyword evidence="2" id="KW-1185">Reference proteome</keyword>
<evidence type="ECO:0000313" key="1">
    <source>
        <dbReference type="EMBL" id="RCI15642.1"/>
    </source>
</evidence>
<comment type="caution">
    <text evidence="1">The sequence shown here is derived from an EMBL/GenBank/DDBJ whole genome shotgun (WGS) entry which is preliminary data.</text>
</comment>
<dbReference type="Proteomes" id="UP000253664">
    <property type="component" value="Unassembled WGS sequence"/>
</dbReference>
<gene>
    <name evidence="1" type="ORF">L249_3371</name>
</gene>
<dbReference type="EMBL" id="LKCN02000002">
    <property type="protein sequence ID" value="RCI15642.1"/>
    <property type="molecule type" value="Genomic_DNA"/>
</dbReference>
<name>A0A367LN18_9HYPO</name>
<dbReference type="AlphaFoldDB" id="A0A367LN18"/>